<dbReference type="InterPro" id="IPR018713">
    <property type="entry name" value="MPAB/Lcp_cat_dom"/>
</dbReference>
<evidence type="ECO:0000313" key="3">
    <source>
        <dbReference type="Proteomes" id="UP000503540"/>
    </source>
</evidence>
<reference evidence="2 3" key="1">
    <citation type="journal article" date="2019" name="ACS Chem. Biol.">
        <title>Identification and Mobilization of a Cryptic Antibiotic Biosynthesis Gene Locus from a Human-Pathogenic Nocardia Isolate.</title>
        <authorList>
            <person name="Herisse M."/>
            <person name="Ishida K."/>
            <person name="Porter J.L."/>
            <person name="Howden B."/>
            <person name="Hertweck C."/>
            <person name="Stinear T.P."/>
            <person name="Pidot S.J."/>
        </authorList>
    </citation>
    <scope>NUCLEOTIDE SEQUENCE [LARGE SCALE GENOMIC DNA]</scope>
    <source>
        <strain evidence="2 3">AUSMDU00012717</strain>
    </source>
</reference>
<dbReference type="PANTHER" id="PTHR36151:SF3">
    <property type="entry name" value="ER-BOUND OXYGENASE MPAB_MPAB'_RUBBER OXYGENASE CATALYTIC DOMAIN-CONTAINING PROTEIN"/>
    <property type="match status" value="1"/>
</dbReference>
<sequence length="310" mass="34398">MTCPVHSNVMTLPASGTATGVVERFEEVAGSVFVGLFAAALFDQTMLPAISAALERTGRIRNTPWERATRSAASDQIVFLGEDADSTAEMERLKLLHRDVKGVAPDGTRYSALNPENWNWILISTFFMYRGAFAALTGEKLSAADNQALWDHVRTKTEPLQLPGRSRLIEDYAELCAYYDQMAAEKLTVTPTLIAAMETVRRAPRPPFLPAATEPLWRLARPAAGHVAAVLGYGTMHPGARRVLPIRWTRRHDLEFVALTTLFRVAYRGLPAWATDTPLARNRRRYRRLISTYQSVGLSSFAPDRPIASA</sequence>
<keyword evidence="3" id="KW-1185">Reference proteome</keyword>
<dbReference type="AlphaFoldDB" id="A0A6G9YR39"/>
<name>A0A6G9YR39_9NOCA</name>
<protein>
    <submittedName>
        <fullName evidence="2">DUF2236 domain-containing protein</fullName>
    </submittedName>
</protein>
<evidence type="ECO:0000259" key="1">
    <source>
        <dbReference type="Pfam" id="PF09995"/>
    </source>
</evidence>
<proteinExistence type="predicted"/>
<evidence type="ECO:0000313" key="2">
    <source>
        <dbReference type="EMBL" id="QIS15641.1"/>
    </source>
</evidence>
<gene>
    <name evidence="2" type="ORF">F5544_39100</name>
</gene>
<dbReference type="PANTHER" id="PTHR36151">
    <property type="entry name" value="BLR2777 PROTEIN"/>
    <property type="match status" value="1"/>
</dbReference>
<dbReference type="GO" id="GO:0016491">
    <property type="term" value="F:oxidoreductase activity"/>
    <property type="evidence" value="ECO:0007669"/>
    <property type="project" value="InterPro"/>
</dbReference>
<feature type="domain" description="ER-bound oxygenase mpaB/mpaB'/Rubber oxygenase catalytic" evidence="1">
    <location>
        <begin position="30"/>
        <end position="264"/>
    </location>
</feature>
<dbReference type="EMBL" id="CP046172">
    <property type="protein sequence ID" value="QIS15641.1"/>
    <property type="molecule type" value="Genomic_DNA"/>
</dbReference>
<dbReference type="KEGG" id="nah:F5544_39100"/>
<organism evidence="2 3">
    <name type="scientific">Nocardia arthritidis</name>
    <dbReference type="NCBI Taxonomy" id="228602"/>
    <lineage>
        <taxon>Bacteria</taxon>
        <taxon>Bacillati</taxon>
        <taxon>Actinomycetota</taxon>
        <taxon>Actinomycetes</taxon>
        <taxon>Mycobacteriales</taxon>
        <taxon>Nocardiaceae</taxon>
        <taxon>Nocardia</taxon>
    </lineage>
</organism>
<dbReference type="RefSeq" id="WP_167477852.1">
    <property type="nucleotide sequence ID" value="NZ_CP046172.1"/>
</dbReference>
<dbReference type="Pfam" id="PF09995">
    <property type="entry name" value="MPAB_Lcp_cat"/>
    <property type="match status" value="1"/>
</dbReference>
<dbReference type="Proteomes" id="UP000503540">
    <property type="component" value="Chromosome"/>
</dbReference>
<accession>A0A6G9YR39</accession>